<reference evidence="4" key="1">
    <citation type="journal article" date="2019" name="Int. J. Syst. Evol. Microbiol.">
        <title>The Global Catalogue of Microorganisms (GCM) 10K type strain sequencing project: providing services to taxonomists for standard genome sequencing and annotation.</title>
        <authorList>
            <consortium name="The Broad Institute Genomics Platform"/>
            <consortium name="The Broad Institute Genome Sequencing Center for Infectious Disease"/>
            <person name="Wu L."/>
            <person name="Ma J."/>
        </authorList>
    </citation>
    <scope>NUCLEOTIDE SEQUENCE [LARGE SCALE GENOMIC DNA]</scope>
    <source>
        <strain evidence="4">CGMCC 1.15772</strain>
    </source>
</reference>
<name>A0ABW2HC73_9MICO</name>
<dbReference type="Proteomes" id="UP001596507">
    <property type="component" value="Unassembled WGS sequence"/>
</dbReference>
<feature type="compositionally biased region" description="Low complexity" evidence="1">
    <location>
        <begin position="420"/>
        <end position="435"/>
    </location>
</feature>
<evidence type="ECO:0000313" key="3">
    <source>
        <dbReference type="EMBL" id="MFC7268040.1"/>
    </source>
</evidence>
<dbReference type="Gene3D" id="1.10.30.50">
    <property type="match status" value="1"/>
</dbReference>
<organism evidence="3 4">
    <name type="scientific">Microbacterium fluvii</name>
    <dbReference type="NCBI Taxonomy" id="415215"/>
    <lineage>
        <taxon>Bacteria</taxon>
        <taxon>Bacillati</taxon>
        <taxon>Actinomycetota</taxon>
        <taxon>Actinomycetes</taxon>
        <taxon>Micrococcales</taxon>
        <taxon>Microbacteriaceae</taxon>
        <taxon>Microbacterium</taxon>
    </lineage>
</organism>
<evidence type="ECO:0000313" key="4">
    <source>
        <dbReference type="Proteomes" id="UP001596507"/>
    </source>
</evidence>
<evidence type="ECO:0000256" key="1">
    <source>
        <dbReference type="SAM" id="MobiDB-lite"/>
    </source>
</evidence>
<sequence>MEDDIGVTPSGEPDPDPSWGGDDVVLPGPDGVGLVVEAADMMAVFAARRLRMIEVARAEAMVEFQRLGREFDQIGERSFRLEVAAALRITEHAAGQLIGTAAALTHRYPRMLGLLERAGTTERHAQLLAELLDRAEPGTRDRVMDDAIEAAELLPVGSFRRRLGELIALTEHPTLEDRFTDAVAGRRVVVERADDAMAWLMILLPAVEAHAVFERATAQAKVLGQVPGETRTLDQLRADVVADLLIDGDCQAHPDTVRGIRATVAVTVPALTLLTEDTGHGPAAVDGVGPIPLSQARELCGAADGGWMRVLTHPETGIVLSVGRDRYRPPTPLRQLAAWRSGRCMAPGCALPTTRCDIDHSLAWEHGGHTAAHNLCPLCRGHHTIKHHGLWTVNQTPDGTVHWHSPTGRHYTVHPERRTPTFTPDTLTPATPAPF</sequence>
<gene>
    <name evidence="3" type="ORF">ACFQRL_03570</name>
</gene>
<dbReference type="CDD" id="cd00085">
    <property type="entry name" value="HNHc"/>
    <property type="match status" value="1"/>
</dbReference>
<feature type="region of interest" description="Disordered" evidence="1">
    <location>
        <begin position="403"/>
        <end position="435"/>
    </location>
</feature>
<dbReference type="RefSeq" id="WP_262872960.1">
    <property type="nucleotide sequence ID" value="NZ_BAABKW010000005.1"/>
</dbReference>
<dbReference type="EMBL" id="JBHTBE010000001">
    <property type="protein sequence ID" value="MFC7268040.1"/>
    <property type="molecule type" value="Genomic_DNA"/>
</dbReference>
<dbReference type="InterPro" id="IPR003615">
    <property type="entry name" value="HNH_nuc"/>
</dbReference>
<comment type="caution">
    <text evidence="3">The sequence shown here is derived from an EMBL/GenBank/DDBJ whole genome shotgun (WGS) entry which is preliminary data.</text>
</comment>
<proteinExistence type="predicted"/>
<feature type="domain" description="DUF222" evidence="2">
    <location>
        <begin position="46"/>
        <end position="340"/>
    </location>
</feature>
<evidence type="ECO:0000259" key="2">
    <source>
        <dbReference type="Pfam" id="PF02720"/>
    </source>
</evidence>
<feature type="region of interest" description="Disordered" evidence="1">
    <location>
        <begin position="1"/>
        <end position="21"/>
    </location>
</feature>
<accession>A0ABW2HC73</accession>
<dbReference type="InterPro" id="IPR003870">
    <property type="entry name" value="DUF222"/>
</dbReference>
<keyword evidence="4" id="KW-1185">Reference proteome</keyword>
<dbReference type="Pfam" id="PF02720">
    <property type="entry name" value="DUF222"/>
    <property type="match status" value="1"/>
</dbReference>
<protein>
    <submittedName>
        <fullName evidence="3">DUF222 domain-containing protein</fullName>
    </submittedName>
</protein>